<feature type="compositionally biased region" description="Acidic residues" evidence="1">
    <location>
        <begin position="18"/>
        <end position="29"/>
    </location>
</feature>
<gene>
    <name evidence="2" type="ORF">MNOR_LOCUS17375</name>
</gene>
<comment type="caution">
    <text evidence="2">The sequence shown here is derived from an EMBL/GenBank/DDBJ whole genome shotgun (WGS) entry which is preliminary data.</text>
</comment>
<proteinExistence type="predicted"/>
<dbReference type="Proteomes" id="UP001497623">
    <property type="component" value="Unassembled WGS sequence"/>
</dbReference>
<keyword evidence="3" id="KW-1185">Reference proteome</keyword>
<dbReference type="EMBL" id="CAXKWB010011916">
    <property type="protein sequence ID" value="CAL4102717.1"/>
    <property type="molecule type" value="Genomic_DNA"/>
</dbReference>
<feature type="region of interest" description="Disordered" evidence="1">
    <location>
        <begin position="55"/>
        <end position="75"/>
    </location>
</feature>
<sequence>DPEDEAANEAAALADAAGDTDGDLDVDEDDGRRRNTVVLDSYLGYDQYGEYVAYNPLQPQGQPDQKNYFIDGHDPGYAPGTYPGWYSPDINIKNNGGPNNDDNNNHNNNHLLEPSEHPDFSSRLGQARDINDDDDVSSTAQRRLEPILPRPVFRGSRMLDQKE</sequence>
<reference evidence="2 3" key="1">
    <citation type="submission" date="2024-05" db="EMBL/GenBank/DDBJ databases">
        <authorList>
            <person name="Wallberg A."/>
        </authorList>
    </citation>
    <scope>NUCLEOTIDE SEQUENCE [LARGE SCALE GENOMIC DNA]</scope>
</reference>
<feature type="region of interest" description="Disordered" evidence="1">
    <location>
        <begin position="1"/>
        <end position="32"/>
    </location>
</feature>
<organism evidence="2 3">
    <name type="scientific">Meganyctiphanes norvegica</name>
    <name type="common">Northern krill</name>
    <name type="synonym">Thysanopoda norvegica</name>
    <dbReference type="NCBI Taxonomy" id="48144"/>
    <lineage>
        <taxon>Eukaryota</taxon>
        <taxon>Metazoa</taxon>
        <taxon>Ecdysozoa</taxon>
        <taxon>Arthropoda</taxon>
        <taxon>Crustacea</taxon>
        <taxon>Multicrustacea</taxon>
        <taxon>Malacostraca</taxon>
        <taxon>Eumalacostraca</taxon>
        <taxon>Eucarida</taxon>
        <taxon>Euphausiacea</taxon>
        <taxon>Euphausiidae</taxon>
        <taxon>Meganyctiphanes</taxon>
    </lineage>
</organism>
<feature type="non-terminal residue" evidence="2">
    <location>
        <position position="1"/>
    </location>
</feature>
<feature type="compositionally biased region" description="Low complexity" evidence="1">
    <location>
        <begin position="88"/>
        <end position="110"/>
    </location>
</feature>
<dbReference type="AlphaFoldDB" id="A0AAV2QUU8"/>
<evidence type="ECO:0000256" key="1">
    <source>
        <dbReference type="SAM" id="MobiDB-lite"/>
    </source>
</evidence>
<protein>
    <submittedName>
        <fullName evidence="2">Uncharacterized protein</fullName>
    </submittedName>
</protein>
<feature type="region of interest" description="Disordered" evidence="1">
    <location>
        <begin position="88"/>
        <end position="163"/>
    </location>
</feature>
<name>A0AAV2QUU8_MEGNR</name>
<evidence type="ECO:0000313" key="2">
    <source>
        <dbReference type="EMBL" id="CAL4102717.1"/>
    </source>
</evidence>
<evidence type="ECO:0000313" key="3">
    <source>
        <dbReference type="Proteomes" id="UP001497623"/>
    </source>
</evidence>
<accession>A0AAV2QUU8</accession>
<feature type="compositionally biased region" description="Low complexity" evidence="1">
    <location>
        <begin position="8"/>
        <end position="17"/>
    </location>
</feature>